<dbReference type="Gene3D" id="3.40.50.150">
    <property type="entry name" value="Vaccinia Virus protein VP39"/>
    <property type="match status" value="1"/>
</dbReference>
<dbReference type="SUPFAM" id="SSF53335">
    <property type="entry name" value="S-adenosyl-L-methionine-dependent methyltransferases"/>
    <property type="match status" value="1"/>
</dbReference>
<dbReference type="EMBL" id="JACTUZ010000134">
    <property type="protein sequence ID" value="MBC9179295.1"/>
    <property type="molecule type" value="Genomic_DNA"/>
</dbReference>
<dbReference type="Proteomes" id="UP000603940">
    <property type="component" value="Unassembled WGS sequence"/>
</dbReference>
<keyword evidence="2" id="KW-0808">Transferase</keyword>
<protein>
    <submittedName>
        <fullName evidence="2">Methyltransferase domain-containing protein</fullName>
    </submittedName>
</protein>
<evidence type="ECO:0000313" key="3">
    <source>
        <dbReference type="Proteomes" id="UP000603940"/>
    </source>
</evidence>
<dbReference type="GO" id="GO:0008168">
    <property type="term" value="F:methyltransferase activity"/>
    <property type="evidence" value="ECO:0007669"/>
    <property type="project" value="UniProtKB-KW"/>
</dbReference>
<comment type="caution">
    <text evidence="2">The sequence shown here is derived from an EMBL/GenBank/DDBJ whole genome shotgun (WGS) entry which is preliminary data.</text>
</comment>
<sequence>MTRKQRVLRGLDPANAVGIEVGALCRPLVTRAEGRIIYVDHTDTASLRAKYAGDPNVDIDAIVEVDAVWGNNTLADAVGTGTRVDYVVASHLIEHVPDLLGWLGEVHGVLKPQGSLRLVVPDRRFTFDHARQETRLSDALYAFLVRARAPLLPFLLDYVLEVVEFDVTAATEGRPMRRLHDLPLALAVAEDVQRNGTYHDAHCWVFTPASFAALMERAAALGLMRFSCHDFHDTAHGENEFTVALQPCDDPAEAAGSWRRMAGQCADAAVQQKAIDIAALRTRLAVLEAQHAEALQELEAMRTSRSWQWTAPLRHIGSR</sequence>
<keyword evidence="3" id="KW-1185">Reference proteome</keyword>
<name>A0ABR7RCY3_9PROT</name>
<feature type="coiled-coil region" evidence="1">
    <location>
        <begin position="270"/>
        <end position="304"/>
    </location>
</feature>
<evidence type="ECO:0000256" key="1">
    <source>
        <dbReference type="SAM" id="Coils"/>
    </source>
</evidence>
<dbReference type="InterPro" id="IPR029063">
    <property type="entry name" value="SAM-dependent_MTases_sf"/>
</dbReference>
<dbReference type="Pfam" id="PF13489">
    <property type="entry name" value="Methyltransf_23"/>
    <property type="match status" value="1"/>
</dbReference>
<gene>
    <name evidence="2" type="ORF">IBL25_20340</name>
</gene>
<organism evidence="2 3">
    <name type="scientific">Pseudoroseomonas ludipueritiae</name>
    <dbReference type="NCBI Taxonomy" id="198093"/>
    <lineage>
        <taxon>Bacteria</taxon>
        <taxon>Pseudomonadati</taxon>
        <taxon>Pseudomonadota</taxon>
        <taxon>Alphaproteobacteria</taxon>
        <taxon>Acetobacterales</taxon>
        <taxon>Acetobacteraceae</taxon>
        <taxon>Pseudoroseomonas</taxon>
    </lineage>
</organism>
<evidence type="ECO:0000313" key="2">
    <source>
        <dbReference type="EMBL" id="MBC9179295.1"/>
    </source>
</evidence>
<dbReference type="RefSeq" id="WP_187780338.1">
    <property type="nucleotide sequence ID" value="NZ_JACTUZ010000134.1"/>
</dbReference>
<keyword evidence="1" id="KW-0175">Coiled coil</keyword>
<keyword evidence="2" id="KW-0489">Methyltransferase</keyword>
<dbReference type="GO" id="GO:0032259">
    <property type="term" value="P:methylation"/>
    <property type="evidence" value="ECO:0007669"/>
    <property type="project" value="UniProtKB-KW"/>
</dbReference>
<reference evidence="2 3" key="1">
    <citation type="journal article" date="2009" name="Int. J. Syst. Evol. Microbiol.">
        <title>Transfer of Teichococcus ludipueritiae and Muricoccus roseus to the genus Roseomonas, as Roseomonas ludipueritiae comb. nov. and Roseomonas rosea comb. nov., respectively, and emended description of the genus Roseomonas.</title>
        <authorList>
            <person name="Sanchez-Porro C."/>
            <person name="Gallego V."/>
            <person name="Busse H.J."/>
            <person name="Kampfer P."/>
            <person name="Ventosa A."/>
        </authorList>
    </citation>
    <scope>NUCLEOTIDE SEQUENCE [LARGE SCALE GENOMIC DNA]</scope>
    <source>
        <strain evidence="2 3">DSM 14915</strain>
    </source>
</reference>
<accession>A0ABR7RCY3</accession>
<proteinExistence type="predicted"/>